<dbReference type="KEGG" id="bcr:BCAH187_A2553"/>
<reference evidence="1 2" key="1">
    <citation type="submission" date="2008-10" db="EMBL/GenBank/DDBJ databases">
        <title>Genome sequence of Bacillus cereus AH187.</title>
        <authorList>
            <person name="Dodson R.J."/>
            <person name="Durkin A.S."/>
            <person name="Rosovitz M.J."/>
            <person name="Rasko D.A."/>
            <person name="Kolsto A.B."/>
            <person name="Okstad O.A."/>
            <person name="Ravel J."/>
            <person name="Sutton G."/>
        </authorList>
    </citation>
    <scope>NUCLEOTIDE SEQUENCE [LARGE SCALE GENOMIC DNA]</scope>
    <source>
        <strain evidence="1 2">AH187</strain>
    </source>
</reference>
<evidence type="ECO:0000313" key="1">
    <source>
        <dbReference type="EMBL" id="ACJ79157.1"/>
    </source>
</evidence>
<dbReference type="Proteomes" id="UP000002214">
    <property type="component" value="Chromosome"/>
</dbReference>
<dbReference type="AlphaFoldDB" id="B7HRC8"/>
<dbReference type="EMBL" id="CP001177">
    <property type="protein sequence ID" value="ACJ79157.1"/>
    <property type="molecule type" value="Genomic_DNA"/>
</dbReference>
<proteinExistence type="predicted"/>
<accession>B7HRC8</accession>
<organism evidence="1 2">
    <name type="scientific">Bacillus cereus (strain AH187)</name>
    <dbReference type="NCBI Taxonomy" id="405534"/>
    <lineage>
        <taxon>Bacteria</taxon>
        <taxon>Bacillati</taxon>
        <taxon>Bacillota</taxon>
        <taxon>Bacilli</taxon>
        <taxon>Bacillales</taxon>
        <taxon>Bacillaceae</taxon>
        <taxon>Bacillus</taxon>
        <taxon>Bacillus cereus group</taxon>
    </lineage>
</organism>
<gene>
    <name evidence="1" type="ordered locus">BCAH187_A2553</name>
</gene>
<sequence length="44" mass="5267">MSYNGKKVFVSHIMKVDEQQELFHHIALERDEKNGYIRFIINST</sequence>
<evidence type="ECO:0000313" key="2">
    <source>
        <dbReference type="Proteomes" id="UP000002214"/>
    </source>
</evidence>
<protein>
    <submittedName>
        <fullName evidence="1">Uncharacterized protein</fullName>
    </submittedName>
</protein>
<dbReference type="HOGENOM" id="CLU_3211991_0_0_9"/>
<name>B7HRC8_BACC7</name>